<accession>A0A645JD16</accession>
<evidence type="ECO:0000313" key="2">
    <source>
        <dbReference type="EMBL" id="MPN61346.1"/>
    </source>
</evidence>
<keyword evidence="1" id="KW-0812">Transmembrane</keyword>
<protein>
    <submittedName>
        <fullName evidence="2">Uncharacterized protein</fullName>
    </submittedName>
</protein>
<comment type="caution">
    <text evidence="2">The sequence shown here is derived from an EMBL/GenBank/DDBJ whole genome shotgun (WGS) entry which is preliminary data.</text>
</comment>
<evidence type="ECO:0000256" key="1">
    <source>
        <dbReference type="SAM" id="Phobius"/>
    </source>
</evidence>
<keyword evidence="1" id="KW-0472">Membrane</keyword>
<keyword evidence="1" id="KW-1133">Transmembrane helix</keyword>
<dbReference type="AlphaFoldDB" id="A0A645JD16"/>
<reference evidence="2" key="1">
    <citation type="submission" date="2019-08" db="EMBL/GenBank/DDBJ databases">
        <authorList>
            <person name="Kucharzyk K."/>
            <person name="Murdoch R.W."/>
            <person name="Higgins S."/>
            <person name="Loffler F."/>
        </authorList>
    </citation>
    <scope>NUCLEOTIDE SEQUENCE</scope>
</reference>
<proteinExistence type="predicted"/>
<organism evidence="2">
    <name type="scientific">bioreactor metagenome</name>
    <dbReference type="NCBI Taxonomy" id="1076179"/>
    <lineage>
        <taxon>unclassified sequences</taxon>
        <taxon>metagenomes</taxon>
        <taxon>ecological metagenomes</taxon>
    </lineage>
</organism>
<feature type="transmembrane region" description="Helical" evidence="1">
    <location>
        <begin position="6"/>
        <end position="26"/>
    </location>
</feature>
<dbReference type="EMBL" id="VSSQ01137836">
    <property type="protein sequence ID" value="MPN61346.1"/>
    <property type="molecule type" value="Genomic_DNA"/>
</dbReference>
<name>A0A645JD16_9ZZZZ</name>
<sequence length="54" mass="6203">MKKKLLIELFVYVIIVVIGIVLLFTYKPQREPITLPSDFKITQGSERNASLPIK</sequence>
<gene>
    <name evidence="2" type="ORF">SDC9_209082</name>
</gene>